<protein>
    <submittedName>
        <fullName evidence="1">Uncharacterized protein</fullName>
    </submittedName>
</protein>
<organism evidence="1">
    <name type="scientific">Arundo donax</name>
    <name type="common">Giant reed</name>
    <name type="synonym">Donax arundinaceus</name>
    <dbReference type="NCBI Taxonomy" id="35708"/>
    <lineage>
        <taxon>Eukaryota</taxon>
        <taxon>Viridiplantae</taxon>
        <taxon>Streptophyta</taxon>
        <taxon>Embryophyta</taxon>
        <taxon>Tracheophyta</taxon>
        <taxon>Spermatophyta</taxon>
        <taxon>Magnoliopsida</taxon>
        <taxon>Liliopsida</taxon>
        <taxon>Poales</taxon>
        <taxon>Poaceae</taxon>
        <taxon>PACMAD clade</taxon>
        <taxon>Arundinoideae</taxon>
        <taxon>Arundineae</taxon>
        <taxon>Arundo</taxon>
    </lineage>
</organism>
<dbReference type="AlphaFoldDB" id="A0A0A9GQU5"/>
<reference evidence="1" key="2">
    <citation type="journal article" date="2015" name="Data Brief">
        <title>Shoot transcriptome of the giant reed, Arundo donax.</title>
        <authorList>
            <person name="Barrero R.A."/>
            <person name="Guerrero F.D."/>
            <person name="Moolhuijzen P."/>
            <person name="Goolsby J.A."/>
            <person name="Tidwell J."/>
            <person name="Bellgard S.E."/>
            <person name="Bellgard M.I."/>
        </authorList>
    </citation>
    <scope>NUCLEOTIDE SEQUENCE</scope>
    <source>
        <tissue evidence="1">Shoot tissue taken approximately 20 cm above the soil surface</tissue>
    </source>
</reference>
<proteinExistence type="predicted"/>
<accession>A0A0A9GQU5</accession>
<sequence>MPRRQGGSLSMVMCSGVRSMLNSCVCTWAQAYSSLECCL</sequence>
<evidence type="ECO:0000313" key="1">
    <source>
        <dbReference type="EMBL" id="JAE27505.1"/>
    </source>
</evidence>
<reference evidence="1" key="1">
    <citation type="submission" date="2014-09" db="EMBL/GenBank/DDBJ databases">
        <authorList>
            <person name="Magalhaes I.L.F."/>
            <person name="Oliveira U."/>
            <person name="Santos F.R."/>
            <person name="Vidigal T.H.D.A."/>
            <person name="Brescovit A.D."/>
            <person name="Santos A.J."/>
        </authorList>
    </citation>
    <scope>NUCLEOTIDE SEQUENCE</scope>
    <source>
        <tissue evidence="1">Shoot tissue taken approximately 20 cm above the soil surface</tissue>
    </source>
</reference>
<name>A0A0A9GQU5_ARUDO</name>
<dbReference type="EMBL" id="GBRH01170391">
    <property type="protein sequence ID" value="JAE27505.1"/>
    <property type="molecule type" value="Transcribed_RNA"/>
</dbReference>